<dbReference type="EMBL" id="JBFXLR010000051">
    <property type="protein sequence ID" value="KAL2842441.1"/>
    <property type="molecule type" value="Genomic_DNA"/>
</dbReference>
<proteinExistence type="predicted"/>
<evidence type="ECO:0008006" key="3">
    <source>
        <dbReference type="Google" id="ProtNLM"/>
    </source>
</evidence>
<dbReference type="GeneID" id="98156522"/>
<protein>
    <recommendedName>
        <fullName evidence="3">Secreted protein</fullName>
    </recommendedName>
</protein>
<comment type="caution">
    <text evidence="1">The sequence shown here is derived from an EMBL/GenBank/DDBJ whole genome shotgun (WGS) entry which is preliminary data.</text>
</comment>
<gene>
    <name evidence="1" type="ORF">BJX68DRAFT_244689</name>
</gene>
<keyword evidence="2" id="KW-1185">Reference proteome</keyword>
<organism evidence="1 2">
    <name type="scientific">Aspergillus pseudodeflectus</name>
    <dbReference type="NCBI Taxonomy" id="176178"/>
    <lineage>
        <taxon>Eukaryota</taxon>
        <taxon>Fungi</taxon>
        <taxon>Dikarya</taxon>
        <taxon>Ascomycota</taxon>
        <taxon>Pezizomycotina</taxon>
        <taxon>Eurotiomycetes</taxon>
        <taxon>Eurotiomycetidae</taxon>
        <taxon>Eurotiales</taxon>
        <taxon>Aspergillaceae</taxon>
        <taxon>Aspergillus</taxon>
        <taxon>Aspergillus subgen. Nidulantes</taxon>
    </lineage>
</organism>
<evidence type="ECO:0000313" key="1">
    <source>
        <dbReference type="EMBL" id="KAL2842441.1"/>
    </source>
</evidence>
<evidence type="ECO:0000313" key="2">
    <source>
        <dbReference type="Proteomes" id="UP001610444"/>
    </source>
</evidence>
<name>A0ABR4JRH4_9EURO</name>
<sequence>MRQSMLLYALGVIPGWQIPRRDVSRGITELSCRLFGDRSREPLCRLHYHSVPPLQLLTYQRKTNDFVACLWRGPPISPAHAPSRRKLVSLIGSYRG</sequence>
<accession>A0ABR4JRH4</accession>
<dbReference type="Proteomes" id="UP001610444">
    <property type="component" value="Unassembled WGS sequence"/>
</dbReference>
<dbReference type="RefSeq" id="XP_070895066.1">
    <property type="nucleotide sequence ID" value="XM_071041358.1"/>
</dbReference>
<reference evidence="1 2" key="1">
    <citation type="submission" date="2024-07" db="EMBL/GenBank/DDBJ databases">
        <title>Section-level genome sequencing and comparative genomics of Aspergillus sections Usti and Cavernicolus.</title>
        <authorList>
            <consortium name="Lawrence Berkeley National Laboratory"/>
            <person name="Nybo J.L."/>
            <person name="Vesth T.C."/>
            <person name="Theobald S."/>
            <person name="Frisvad J.C."/>
            <person name="Larsen T.O."/>
            <person name="Kjaerboelling I."/>
            <person name="Rothschild-Mancinelli K."/>
            <person name="Lyhne E.K."/>
            <person name="Kogle M.E."/>
            <person name="Barry K."/>
            <person name="Clum A."/>
            <person name="Na H."/>
            <person name="Ledsgaard L."/>
            <person name="Lin J."/>
            <person name="Lipzen A."/>
            <person name="Kuo A."/>
            <person name="Riley R."/>
            <person name="Mondo S."/>
            <person name="LaButti K."/>
            <person name="Haridas S."/>
            <person name="Pangalinan J."/>
            <person name="Salamov A.A."/>
            <person name="Simmons B.A."/>
            <person name="Magnuson J.K."/>
            <person name="Chen J."/>
            <person name="Drula E."/>
            <person name="Henrissat B."/>
            <person name="Wiebenga A."/>
            <person name="Lubbers R.J."/>
            <person name="Gomes A.C."/>
            <person name="Macurrencykelacurrency M.R."/>
            <person name="Stajich J."/>
            <person name="Grigoriev I.V."/>
            <person name="Mortensen U.H."/>
            <person name="De vries R.P."/>
            <person name="Baker S.E."/>
            <person name="Andersen M.R."/>
        </authorList>
    </citation>
    <scope>NUCLEOTIDE SEQUENCE [LARGE SCALE GENOMIC DNA]</scope>
    <source>
        <strain evidence="1 2">CBS 756.74</strain>
    </source>
</reference>